<evidence type="ECO:0000313" key="5">
    <source>
        <dbReference type="Proteomes" id="UP001520878"/>
    </source>
</evidence>
<dbReference type="CDD" id="cd13654">
    <property type="entry name" value="PBP2_phosphate_like_2"/>
    <property type="match status" value="1"/>
</dbReference>
<comment type="caution">
    <text evidence="4">The sequence shown here is derived from an EMBL/GenBank/DDBJ whole genome shotgun (WGS) entry which is preliminary data.</text>
</comment>
<organism evidence="4 5">
    <name type="scientific">Fluctibacter halophilus</name>
    <dbReference type="NCBI Taxonomy" id="226011"/>
    <lineage>
        <taxon>Bacteria</taxon>
        <taxon>Pseudomonadati</taxon>
        <taxon>Pseudomonadota</taxon>
        <taxon>Gammaproteobacteria</taxon>
        <taxon>Alteromonadales</taxon>
        <taxon>Alteromonadaceae</taxon>
        <taxon>Fluctibacter</taxon>
    </lineage>
</organism>
<keyword evidence="1 2" id="KW-0732">Signal</keyword>
<dbReference type="SUPFAM" id="SSF53850">
    <property type="entry name" value="Periplasmic binding protein-like II"/>
    <property type="match status" value="1"/>
</dbReference>
<dbReference type="RefSeq" id="WP_229162597.1">
    <property type="nucleotide sequence ID" value="NZ_JAJEWP010000007.1"/>
</dbReference>
<evidence type="ECO:0000259" key="3">
    <source>
        <dbReference type="Pfam" id="PF12849"/>
    </source>
</evidence>
<accession>A0ABS8GE49</accession>
<dbReference type="Pfam" id="PF12849">
    <property type="entry name" value="PBP_like_2"/>
    <property type="match status" value="1"/>
</dbReference>
<dbReference type="PANTHER" id="PTHR30570:SF1">
    <property type="entry name" value="PHOSPHATE-BINDING PROTEIN PSTS"/>
    <property type="match status" value="1"/>
</dbReference>
<evidence type="ECO:0000256" key="2">
    <source>
        <dbReference type="SAM" id="SignalP"/>
    </source>
</evidence>
<feature type="chain" id="PRO_5045129575" evidence="2">
    <location>
        <begin position="24"/>
        <end position="347"/>
    </location>
</feature>
<evidence type="ECO:0000313" key="4">
    <source>
        <dbReference type="EMBL" id="MCC2618069.1"/>
    </source>
</evidence>
<name>A0ABS8GE49_9ALTE</name>
<dbReference type="InterPro" id="IPR024370">
    <property type="entry name" value="PBP_domain"/>
</dbReference>
<dbReference type="Proteomes" id="UP001520878">
    <property type="component" value="Unassembled WGS sequence"/>
</dbReference>
<evidence type="ECO:0000256" key="1">
    <source>
        <dbReference type="ARBA" id="ARBA00022729"/>
    </source>
</evidence>
<dbReference type="EMBL" id="JAJEWP010000007">
    <property type="protein sequence ID" value="MCC2618069.1"/>
    <property type="molecule type" value="Genomic_DNA"/>
</dbReference>
<feature type="domain" description="PBP" evidence="3">
    <location>
        <begin position="21"/>
        <end position="310"/>
    </location>
</feature>
<dbReference type="PANTHER" id="PTHR30570">
    <property type="entry name" value="PERIPLASMIC PHOSPHATE BINDING COMPONENT OF PHOSPHATE ABC TRANSPORTER"/>
    <property type="match status" value="1"/>
</dbReference>
<dbReference type="InterPro" id="IPR050811">
    <property type="entry name" value="Phosphate_ABC_transporter"/>
</dbReference>
<reference evidence="4 5" key="1">
    <citation type="submission" date="2021-10" db="EMBL/GenBank/DDBJ databases">
        <title>Draft genome of Aestuariibacter halophilus JC2043.</title>
        <authorList>
            <person name="Emsley S.A."/>
            <person name="Pfannmuller K.M."/>
            <person name="Ushijima B."/>
            <person name="Saw J.H."/>
            <person name="Videau P."/>
        </authorList>
    </citation>
    <scope>NUCLEOTIDE SEQUENCE [LARGE SCALE GENOMIC DNA]</scope>
    <source>
        <strain evidence="4 5">JC2043</strain>
    </source>
</reference>
<proteinExistence type="predicted"/>
<dbReference type="Gene3D" id="3.40.190.10">
    <property type="entry name" value="Periplasmic binding protein-like II"/>
    <property type="match status" value="2"/>
</dbReference>
<feature type="signal peptide" evidence="2">
    <location>
        <begin position="1"/>
        <end position="23"/>
    </location>
</feature>
<sequence length="347" mass="37473">MKKPLLISAIALSGVLMSGAAQAARDYINIVGSSTVYPFSTVVAERFGKSTQYKTPKVESTGSGGGLKLFCQGVGVQHPDIANASRRIKATEVALCAENGVEEIVEVLIGFDGIVIGNSVEGTRFNLSRRDLFLALAKEVPNPDGSETLVENPYTTWKQVNASLPDLEIEVLGPPPTSGTRDAFAELALEGGCKTYDWIKALKKADKKRYKGICHTVREDGPFIEAGENDNLIVQKLNANPDALGIFGFSFLDQNADQIQGSMIDGVEPTFDSISDGGYPVSRPLYFYVKKAHVGVIPGMKEYLAEFTSNKAFGEEGYLTEKGMIPLGDEKRAEVKANVQALKKLVL</sequence>
<keyword evidence="5" id="KW-1185">Reference proteome</keyword>
<gene>
    <name evidence="4" type="ORF">LJ739_17575</name>
</gene>
<protein>
    <submittedName>
        <fullName evidence="4">PstS family phosphate ABC transporter substrate-binding protein</fullName>
    </submittedName>
</protein>